<evidence type="ECO:0000313" key="3">
    <source>
        <dbReference type="Proteomes" id="UP000324748"/>
    </source>
</evidence>
<keyword evidence="3" id="KW-1185">Reference proteome</keyword>
<protein>
    <submittedName>
        <fullName evidence="1">Uncharacterized protein</fullName>
    </submittedName>
</protein>
<reference evidence="3 4" key="1">
    <citation type="submission" date="2019-05" db="EMBL/GenBank/DDBJ databases">
        <title>Emergence of the Ug99 lineage of the wheat stem rust pathogen through somatic hybridization.</title>
        <authorList>
            <person name="Li F."/>
            <person name="Upadhyaya N.M."/>
            <person name="Sperschneider J."/>
            <person name="Matny O."/>
            <person name="Nguyen-Phuc H."/>
            <person name="Mago R."/>
            <person name="Raley C."/>
            <person name="Miller M.E."/>
            <person name="Silverstein K.A.T."/>
            <person name="Henningsen E."/>
            <person name="Hirsch C.D."/>
            <person name="Visser B."/>
            <person name="Pretorius Z.A."/>
            <person name="Steffenson B.J."/>
            <person name="Schwessinger B."/>
            <person name="Dodds P.N."/>
            <person name="Figueroa M."/>
        </authorList>
    </citation>
    <scope>NUCLEOTIDE SEQUENCE [LARGE SCALE GENOMIC DNA]</scope>
    <source>
        <strain evidence="1">21-0</strain>
        <strain evidence="2 4">Ug99</strain>
    </source>
</reference>
<dbReference type="EMBL" id="VDEP01000040">
    <property type="protein sequence ID" value="KAA1135269.1"/>
    <property type="molecule type" value="Genomic_DNA"/>
</dbReference>
<evidence type="ECO:0000313" key="2">
    <source>
        <dbReference type="EMBL" id="KAA1135269.1"/>
    </source>
</evidence>
<dbReference type="Proteomes" id="UP000324748">
    <property type="component" value="Unassembled WGS sequence"/>
</dbReference>
<dbReference type="Proteomes" id="UP000325313">
    <property type="component" value="Unassembled WGS sequence"/>
</dbReference>
<dbReference type="EMBL" id="VSWC01000170">
    <property type="protein sequence ID" value="KAA1072169.1"/>
    <property type="molecule type" value="Genomic_DNA"/>
</dbReference>
<comment type="caution">
    <text evidence="1">The sequence shown here is derived from an EMBL/GenBank/DDBJ whole genome shotgun (WGS) entry which is preliminary data.</text>
</comment>
<organism evidence="1 3">
    <name type="scientific">Puccinia graminis f. sp. tritici</name>
    <dbReference type="NCBI Taxonomy" id="56615"/>
    <lineage>
        <taxon>Eukaryota</taxon>
        <taxon>Fungi</taxon>
        <taxon>Dikarya</taxon>
        <taxon>Basidiomycota</taxon>
        <taxon>Pucciniomycotina</taxon>
        <taxon>Pucciniomycetes</taxon>
        <taxon>Pucciniales</taxon>
        <taxon>Pucciniaceae</taxon>
        <taxon>Puccinia</taxon>
    </lineage>
</organism>
<proteinExistence type="predicted"/>
<evidence type="ECO:0000313" key="1">
    <source>
        <dbReference type="EMBL" id="KAA1072169.1"/>
    </source>
</evidence>
<evidence type="ECO:0000313" key="4">
    <source>
        <dbReference type="Proteomes" id="UP000325313"/>
    </source>
</evidence>
<sequence length="119" mass="12731">MITGYPTVDHLRIRSGLLMWVCFGFQAASPVRSVPVTHLRPGRTPLQRRPQRSPDAAGSISGAILQVCALTTLPPCSVTGASRTTPYGVLLTLSLPGRVPNSTKASRAAQCDQWFTTPS</sequence>
<gene>
    <name evidence="1" type="ORF">PGT21_029200</name>
    <name evidence="2" type="ORF">PGTUg99_023880</name>
</gene>
<dbReference type="AlphaFoldDB" id="A0A5B0M7F9"/>
<name>A0A5B0M7F9_PUCGR</name>
<accession>A0A5B0M7F9</accession>